<evidence type="ECO:0000313" key="1">
    <source>
        <dbReference type="EMBL" id="MDO3394755.1"/>
    </source>
</evidence>
<evidence type="ECO:0000313" key="2">
    <source>
        <dbReference type="Proteomes" id="UP001168363"/>
    </source>
</evidence>
<evidence type="ECO:0008006" key="3">
    <source>
        <dbReference type="Google" id="ProtNLM"/>
    </source>
</evidence>
<sequence>MIDLSGEPGSVALRLDMLRAFEEKTKVDWRETATVFRGLNAARHLLGKCDEQGIGSLADLQVDVYAAMVEDLATGWSEATLQTFKVHIRSLLLVAPNLPIRTAWFVGTRTGGRRGESDRAAYTRDEFLALADAAQRVVSQAHRRITRAYADAFVGSTLPAWRDLPAGSEDRRKRLLWLLLTDSERPTYAVYKRDLGSPSVTDLRYPDANSWYMFKHWFLLTAREASAAATLLTCREGYNTSTIDRLTVADRSVGVGDPDSEFFAVLNDKARRTSNRYFTSIHEDSNDDIEDPEEAAHEVGSATLRTGRVFRLLHEATDPARHHASARGLATTTLLIYGSPGPAITKTSGHSQRSLMQGLMSGVPDQYRDGGWIPTGLHLDFQMLHRTYQVVIDRAPTHNTRNTHTRAYLAKNPEARAQADATARDGFTQSVATAHQRMALRISAEAEVSAEVNSGLKDTATVACADITHHPVTGTICRDNFLMCLACTNAIATARHVPRLALLHGALEDLRSTMTSTAWEQWRDDYLRLHAFLVNEVRLDQDGIREAAQRATRADRLNVSRVLEGALDVDQ</sequence>
<accession>A0ABT8TMU8</accession>
<reference evidence="1" key="1">
    <citation type="submission" date="2023-06" db="EMBL/GenBank/DDBJ databases">
        <title>Genome sequence of Nocardioides sp. SOB44.</title>
        <authorList>
            <person name="Zhang G."/>
        </authorList>
    </citation>
    <scope>NUCLEOTIDE SEQUENCE</scope>
    <source>
        <strain evidence="1">SOB44</strain>
    </source>
</reference>
<protein>
    <recommendedName>
        <fullName evidence="3">Integrase</fullName>
    </recommendedName>
</protein>
<proteinExistence type="predicted"/>
<keyword evidence="2" id="KW-1185">Reference proteome</keyword>
<organism evidence="1 2">
    <name type="scientific">Nocardioides cremeus</name>
    <dbReference type="NCBI Taxonomy" id="3058044"/>
    <lineage>
        <taxon>Bacteria</taxon>
        <taxon>Bacillati</taxon>
        <taxon>Actinomycetota</taxon>
        <taxon>Actinomycetes</taxon>
        <taxon>Propionibacteriales</taxon>
        <taxon>Nocardioidaceae</taxon>
        <taxon>Nocardioides</taxon>
    </lineage>
</organism>
<name>A0ABT8TMU8_9ACTN</name>
<dbReference type="RefSeq" id="WP_302705765.1">
    <property type="nucleotide sequence ID" value="NZ_JAULSC010000002.1"/>
</dbReference>
<dbReference type="Proteomes" id="UP001168363">
    <property type="component" value="Unassembled WGS sequence"/>
</dbReference>
<gene>
    <name evidence="1" type="ORF">QWJ41_03405</name>
</gene>
<dbReference type="EMBL" id="JAULSC010000002">
    <property type="protein sequence ID" value="MDO3394755.1"/>
    <property type="molecule type" value="Genomic_DNA"/>
</dbReference>
<comment type="caution">
    <text evidence="1">The sequence shown here is derived from an EMBL/GenBank/DDBJ whole genome shotgun (WGS) entry which is preliminary data.</text>
</comment>